<feature type="signal peptide" evidence="1">
    <location>
        <begin position="1"/>
        <end position="19"/>
    </location>
</feature>
<name>A0AAD5M492_PARTN</name>
<dbReference type="AlphaFoldDB" id="A0AAD5M492"/>
<organism evidence="2 3">
    <name type="scientific">Parelaphostrongylus tenuis</name>
    <name type="common">Meningeal worm</name>
    <dbReference type="NCBI Taxonomy" id="148309"/>
    <lineage>
        <taxon>Eukaryota</taxon>
        <taxon>Metazoa</taxon>
        <taxon>Ecdysozoa</taxon>
        <taxon>Nematoda</taxon>
        <taxon>Chromadorea</taxon>
        <taxon>Rhabditida</taxon>
        <taxon>Rhabditina</taxon>
        <taxon>Rhabditomorpha</taxon>
        <taxon>Strongyloidea</taxon>
        <taxon>Metastrongylidae</taxon>
        <taxon>Parelaphostrongylus</taxon>
    </lineage>
</organism>
<evidence type="ECO:0000313" key="3">
    <source>
        <dbReference type="Proteomes" id="UP001196413"/>
    </source>
</evidence>
<protein>
    <submittedName>
        <fullName evidence="2">Uncharacterized protein</fullName>
    </submittedName>
</protein>
<evidence type="ECO:0000313" key="2">
    <source>
        <dbReference type="EMBL" id="KAJ1350870.1"/>
    </source>
</evidence>
<accession>A0AAD5M492</accession>
<dbReference type="Proteomes" id="UP001196413">
    <property type="component" value="Unassembled WGS sequence"/>
</dbReference>
<sequence>MCSSTLFMFLTIVIATSEAAKRCYSGSKNNYESRLCDTGFSGKYVCQKFVCEGGRSPFVLRTCASKNLGCLAGPAICRFSGGSGSCARCETDNCNV</sequence>
<proteinExistence type="predicted"/>
<dbReference type="EMBL" id="JAHQIW010000957">
    <property type="protein sequence ID" value="KAJ1350870.1"/>
    <property type="molecule type" value="Genomic_DNA"/>
</dbReference>
<evidence type="ECO:0000256" key="1">
    <source>
        <dbReference type="SAM" id="SignalP"/>
    </source>
</evidence>
<comment type="caution">
    <text evidence="2">The sequence shown here is derived from an EMBL/GenBank/DDBJ whole genome shotgun (WGS) entry which is preliminary data.</text>
</comment>
<keyword evidence="1" id="KW-0732">Signal</keyword>
<feature type="chain" id="PRO_5042272251" evidence="1">
    <location>
        <begin position="20"/>
        <end position="96"/>
    </location>
</feature>
<reference evidence="2" key="1">
    <citation type="submission" date="2021-06" db="EMBL/GenBank/DDBJ databases">
        <title>Parelaphostrongylus tenuis whole genome reference sequence.</title>
        <authorList>
            <person name="Garwood T.J."/>
            <person name="Larsen P.A."/>
            <person name="Fountain-Jones N.M."/>
            <person name="Garbe J.R."/>
            <person name="Macchietto M.G."/>
            <person name="Kania S.A."/>
            <person name="Gerhold R.W."/>
            <person name="Richards J.E."/>
            <person name="Wolf T.M."/>
        </authorList>
    </citation>
    <scope>NUCLEOTIDE SEQUENCE</scope>
    <source>
        <strain evidence="2">MNPRO001-30</strain>
        <tissue evidence="2">Meninges</tissue>
    </source>
</reference>
<gene>
    <name evidence="2" type="ORF">KIN20_006777</name>
</gene>
<keyword evidence="3" id="KW-1185">Reference proteome</keyword>